<evidence type="ECO:0000256" key="1">
    <source>
        <dbReference type="SAM" id="MobiDB-lite"/>
    </source>
</evidence>
<dbReference type="InterPro" id="IPR036520">
    <property type="entry name" value="UPF0759_sf"/>
</dbReference>
<evidence type="ECO:0000313" key="2">
    <source>
        <dbReference type="EMBL" id="MBL0391323.1"/>
    </source>
</evidence>
<sequence>MRLHGSTELYNSRYTPEELERWARFIHAWRPGHRTGGRAIDLPGALARTGRPGRLLLLRQHRQAPRARECAGADADAGRHLDARAGLSGASFKGSGEGKGSCLRCRGTRRTSRRPCRTRARPS</sequence>
<accession>A0A937CT75</accession>
<protein>
    <submittedName>
        <fullName evidence="2">Uncharacterized protein</fullName>
    </submittedName>
</protein>
<feature type="compositionally biased region" description="Basic residues" evidence="1">
    <location>
        <begin position="106"/>
        <end position="123"/>
    </location>
</feature>
<proteinExistence type="predicted"/>
<organism evidence="2 3">
    <name type="scientific">Ramlibacter monticola</name>
    <dbReference type="NCBI Taxonomy" id="1926872"/>
    <lineage>
        <taxon>Bacteria</taxon>
        <taxon>Pseudomonadati</taxon>
        <taxon>Pseudomonadota</taxon>
        <taxon>Betaproteobacteria</taxon>
        <taxon>Burkholderiales</taxon>
        <taxon>Comamonadaceae</taxon>
        <taxon>Ramlibacter</taxon>
    </lineage>
</organism>
<dbReference type="SUPFAM" id="SSF117396">
    <property type="entry name" value="TM1631-like"/>
    <property type="match status" value="1"/>
</dbReference>
<gene>
    <name evidence="2" type="ORF">JJ685_09245</name>
</gene>
<keyword evidence="3" id="KW-1185">Reference proteome</keyword>
<name>A0A937CT75_9BURK</name>
<comment type="caution">
    <text evidence="2">The sequence shown here is derived from an EMBL/GenBank/DDBJ whole genome shotgun (WGS) entry which is preliminary data.</text>
</comment>
<dbReference type="EMBL" id="JAEQNE010000002">
    <property type="protein sequence ID" value="MBL0391323.1"/>
    <property type="molecule type" value="Genomic_DNA"/>
</dbReference>
<feature type="region of interest" description="Disordered" evidence="1">
    <location>
        <begin position="87"/>
        <end position="123"/>
    </location>
</feature>
<evidence type="ECO:0000313" key="3">
    <source>
        <dbReference type="Proteomes" id="UP000599109"/>
    </source>
</evidence>
<dbReference type="Proteomes" id="UP000599109">
    <property type="component" value="Unassembled WGS sequence"/>
</dbReference>
<reference evidence="2 3" key="1">
    <citation type="journal article" date="2017" name="Int. J. Syst. Evol. Microbiol.">
        <title>Ramlibacter monticola sp. nov., isolated from forest soil.</title>
        <authorList>
            <person name="Chaudhary D.K."/>
            <person name="Kim J."/>
        </authorList>
    </citation>
    <scope>NUCLEOTIDE SEQUENCE [LARGE SCALE GENOMIC DNA]</scope>
    <source>
        <strain evidence="2 3">KACC 19175</strain>
    </source>
</reference>
<dbReference type="AlphaFoldDB" id="A0A937CT75"/>